<dbReference type="InterPro" id="IPR027443">
    <property type="entry name" value="IPNS-like_sf"/>
</dbReference>
<dbReference type="InterPro" id="IPR044861">
    <property type="entry name" value="IPNS-like_FE2OG_OXY"/>
</dbReference>
<dbReference type="InterPro" id="IPR026992">
    <property type="entry name" value="DIOX_N"/>
</dbReference>
<organism evidence="6 7">
    <name type="scientific">Ficus carica</name>
    <name type="common">Common fig</name>
    <dbReference type="NCBI Taxonomy" id="3494"/>
    <lineage>
        <taxon>Eukaryota</taxon>
        <taxon>Viridiplantae</taxon>
        <taxon>Streptophyta</taxon>
        <taxon>Embryophyta</taxon>
        <taxon>Tracheophyta</taxon>
        <taxon>Spermatophyta</taxon>
        <taxon>Magnoliopsida</taxon>
        <taxon>eudicotyledons</taxon>
        <taxon>Gunneridae</taxon>
        <taxon>Pentapetalae</taxon>
        <taxon>rosids</taxon>
        <taxon>fabids</taxon>
        <taxon>Rosales</taxon>
        <taxon>Moraceae</taxon>
        <taxon>Ficeae</taxon>
        <taxon>Ficus</taxon>
    </lineage>
</organism>
<dbReference type="AlphaFoldDB" id="A0AA88CWJ4"/>
<proteinExistence type="inferred from homology"/>
<dbReference type="InterPro" id="IPR005123">
    <property type="entry name" value="Oxoglu/Fe-dep_dioxygenase_dom"/>
</dbReference>
<keyword evidence="4" id="KW-0472">Membrane</keyword>
<keyword evidence="1 3" id="KW-0479">Metal-binding</keyword>
<reference evidence="6" key="1">
    <citation type="submission" date="2023-07" db="EMBL/GenBank/DDBJ databases">
        <title>draft genome sequence of fig (Ficus carica).</title>
        <authorList>
            <person name="Takahashi T."/>
            <person name="Nishimura K."/>
        </authorList>
    </citation>
    <scope>NUCLEOTIDE SEQUENCE</scope>
</reference>
<accession>A0AA88CWJ4</accession>
<gene>
    <name evidence="6" type="ORF">TIFTF001_004771</name>
</gene>
<dbReference type="PANTHER" id="PTHR47990">
    <property type="entry name" value="2-OXOGLUTARATE (2OG) AND FE(II)-DEPENDENT OXYGENASE SUPERFAMILY PROTEIN-RELATED"/>
    <property type="match status" value="1"/>
</dbReference>
<dbReference type="GO" id="GO:0046872">
    <property type="term" value="F:metal ion binding"/>
    <property type="evidence" value="ECO:0007669"/>
    <property type="project" value="UniProtKB-KW"/>
</dbReference>
<evidence type="ECO:0000256" key="1">
    <source>
        <dbReference type="ARBA" id="ARBA00022723"/>
    </source>
</evidence>
<keyword evidence="4" id="KW-0812">Transmembrane</keyword>
<dbReference type="PROSITE" id="PS51471">
    <property type="entry name" value="FE2OG_OXY"/>
    <property type="match status" value="1"/>
</dbReference>
<dbReference type="SUPFAM" id="SSF51197">
    <property type="entry name" value="Clavaminate synthase-like"/>
    <property type="match status" value="1"/>
</dbReference>
<name>A0AA88CWJ4_FICCA</name>
<dbReference type="Proteomes" id="UP001187192">
    <property type="component" value="Unassembled WGS sequence"/>
</dbReference>
<comment type="similarity">
    <text evidence="3">Belongs to the iron/ascorbate-dependent oxidoreductase family.</text>
</comment>
<keyword evidence="3" id="KW-0560">Oxidoreductase</keyword>
<keyword evidence="2 3" id="KW-0408">Iron</keyword>
<evidence type="ECO:0000313" key="6">
    <source>
        <dbReference type="EMBL" id="GMN34570.1"/>
    </source>
</evidence>
<dbReference type="Gene3D" id="2.60.120.330">
    <property type="entry name" value="B-lactam Antibiotic, Isopenicillin N Synthase, Chain"/>
    <property type="match status" value="1"/>
</dbReference>
<keyword evidence="4" id="KW-1133">Transmembrane helix</keyword>
<keyword evidence="7" id="KW-1185">Reference proteome</keyword>
<comment type="caution">
    <text evidence="6">The sequence shown here is derived from an EMBL/GenBank/DDBJ whole genome shotgun (WGS) entry which is preliminary data.</text>
</comment>
<dbReference type="GO" id="GO:0016491">
    <property type="term" value="F:oxidoreductase activity"/>
    <property type="evidence" value="ECO:0007669"/>
    <property type="project" value="UniProtKB-KW"/>
</dbReference>
<evidence type="ECO:0000313" key="7">
    <source>
        <dbReference type="Proteomes" id="UP001187192"/>
    </source>
</evidence>
<evidence type="ECO:0000256" key="4">
    <source>
        <dbReference type="SAM" id="Phobius"/>
    </source>
</evidence>
<evidence type="ECO:0000256" key="3">
    <source>
        <dbReference type="RuleBase" id="RU003682"/>
    </source>
</evidence>
<feature type="domain" description="Fe2OG dioxygenase" evidence="5">
    <location>
        <begin position="211"/>
        <end position="306"/>
    </location>
</feature>
<dbReference type="Pfam" id="PF03171">
    <property type="entry name" value="2OG-FeII_Oxy"/>
    <property type="match status" value="1"/>
</dbReference>
<sequence>MDEQKGHGIPDSLLKEVKELTRKFFALPYEEKIKIKMSPAKGYRGYQRIGENITKGVPDIHEAIDVGFTTHRCFQYPIISALHMLDQHTWLVCYKELKPGDYGDLGKTMEGCNQWPLDPPKFMDTMEDYINQCTNLSRKIMRGIALALGGSPYEFEGDRAGNAFWVTRIIGYPGKPCENGHDKPTNDVGWYRTNSILVLPLYFITGYIVIDLLSFLFMSSLSNKSSGPHTDYGLLTLVNQDDDITALQVRNHSGEWISAPPIPGAFVCNIGDMLKIYSNGLYESTLHQVINNSTKFRVSVAYFYETNFDTAVEPLDICKQKTGSAKKFERAVYGEHLVSKVLTNFV</sequence>
<dbReference type="InterPro" id="IPR050231">
    <property type="entry name" value="Iron_ascorbate_oxido_reductase"/>
</dbReference>
<dbReference type="EMBL" id="BTGU01000004">
    <property type="protein sequence ID" value="GMN34570.1"/>
    <property type="molecule type" value="Genomic_DNA"/>
</dbReference>
<feature type="transmembrane region" description="Helical" evidence="4">
    <location>
        <begin position="196"/>
        <end position="217"/>
    </location>
</feature>
<dbReference type="Pfam" id="PF14226">
    <property type="entry name" value="DIOX_N"/>
    <property type="match status" value="1"/>
</dbReference>
<evidence type="ECO:0000259" key="5">
    <source>
        <dbReference type="PROSITE" id="PS51471"/>
    </source>
</evidence>
<protein>
    <recommendedName>
        <fullName evidence="5">Fe2OG dioxygenase domain-containing protein</fullName>
    </recommendedName>
</protein>
<evidence type="ECO:0000256" key="2">
    <source>
        <dbReference type="ARBA" id="ARBA00023004"/>
    </source>
</evidence>